<feature type="domain" description="F-box" evidence="2">
    <location>
        <begin position="88"/>
        <end position="137"/>
    </location>
</feature>
<evidence type="ECO:0000313" key="3">
    <source>
        <dbReference type="EMBL" id="KAF2172727.1"/>
    </source>
</evidence>
<dbReference type="GeneID" id="54556999"/>
<dbReference type="AlphaFoldDB" id="A0A6A6CZQ9"/>
<evidence type="ECO:0000313" key="4">
    <source>
        <dbReference type="Proteomes" id="UP000799537"/>
    </source>
</evidence>
<sequence>MAVDVFFVAARSRVARCSPLSRDSLKHAKDAVKANRLASPPTVGHDSNDSETFDENPHVRRPEPSAHCKTRSPKRLSNKARPTIEESTAKLLDLPTEMLAVIAEFLDSKDLLAMRLTHSILTGAVDDAFAIAFFAHRKHLFTTHSLDVLARICCRPNWARKMRSLELCTIGLDREKYGPGTGSAAKHRTRGARRRGDIYARFVEEVEGDESEIHELLITILGRLDDLENYVEIALSAGSSARRIEGFYGLPRLLENLDDEVRSCDLVTEECNDAFVSLMKTLDRVDYFLTEFDISGGELSLTSFDTLIRDQPSCPMMWSNLASLDLSFAHPHSQWHAPHTSALEAFFAEATALTLLSFHVEEDRPESFLTATNCTNWLAKTTSHMHLRDLSLWGPAAKIDELMALANTHASTLRSLGVYTINLPGHECWSEALLSLRELDLERFGMGNLSRGADESLFMMIVDGESRDIIEINGDREEVLRGLEDLAQDPRYEDAE</sequence>
<evidence type="ECO:0000256" key="1">
    <source>
        <dbReference type="SAM" id="MobiDB-lite"/>
    </source>
</evidence>
<reference evidence="3" key="1">
    <citation type="journal article" date="2020" name="Stud. Mycol.">
        <title>101 Dothideomycetes genomes: a test case for predicting lifestyles and emergence of pathogens.</title>
        <authorList>
            <person name="Haridas S."/>
            <person name="Albert R."/>
            <person name="Binder M."/>
            <person name="Bloem J."/>
            <person name="Labutti K."/>
            <person name="Salamov A."/>
            <person name="Andreopoulos B."/>
            <person name="Baker S."/>
            <person name="Barry K."/>
            <person name="Bills G."/>
            <person name="Bluhm B."/>
            <person name="Cannon C."/>
            <person name="Castanera R."/>
            <person name="Culley D."/>
            <person name="Daum C."/>
            <person name="Ezra D."/>
            <person name="Gonzalez J."/>
            <person name="Henrissat B."/>
            <person name="Kuo A."/>
            <person name="Liang C."/>
            <person name="Lipzen A."/>
            <person name="Lutzoni F."/>
            <person name="Magnuson J."/>
            <person name="Mondo S."/>
            <person name="Nolan M."/>
            <person name="Ohm R."/>
            <person name="Pangilinan J."/>
            <person name="Park H.-J."/>
            <person name="Ramirez L."/>
            <person name="Alfaro M."/>
            <person name="Sun H."/>
            <person name="Tritt A."/>
            <person name="Yoshinaga Y."/>
            <person name="Zwiers L.-H."/>
            <person name="Turgeon B."/>
            <person name="Goodwin S."/>
            <person name="Spatafora J."/>
            <person name="Crous P."/>
            <person name="Grigoriev I."/>
        </authorList>
    </citation>
    <scope>NUCLEOTIDE SEQUENCE</scope>
    <source>
        <strain evidence="3">ATCC 36951</strain>
    </source>
</reference>
<dbReference type="Proteomes" id="UP000799537">
    <property type="component" value="Unassembled WGS sequence"/>
</dbReference>
<evidence type="ECO:0000259" key="2">
    <source>
        <dbReference type="PROSITE" id="PS50181"/>
    </source>
</evidence>
<dbReference type="OrthoDB" id="3915194at2759"/>
<dbReference type="InterPro" id="IPR001810">
    <property type="entry name" value="F-box_dom"/>
</dbReference>
<organism evidence="3 4">
    <name type="scientific">Zasmidium cellare ATCC 36951</name>
    <dbReference type="NCBI Taxonomy" id="1080233"/>
    <lineage>
        <taxon>Eukaryota</taxon>
        <taxon>Fungi</taxon>
        <taxon>Dikarya</taxon>
        <taxon>Ascomycota</taxon>
        <taxon>Pezizomycotina</taxon>
        <taxon>Dothideomycetes</taxon>
        <taxon>Dothideomycetidae</taxon>
        <taxon>Mycosphaerellales</taxon>
        <taxon>Mycosphaerellaceae</taxon>
        <taxon>Zasmidium</taxon>
    </lineage>
</organism>
<dbReference type="EMBL" id="ML993580">
    <property type="protein sequence ID" value="KAF2172727.1"/>
    <property type="molecule type" value="Genomic_DNA"/>
</dbReference>
<proteinExistence type="predicted"/>
<protein>
    <recommendedName>
        <fullName evidence="2">F-box domain-containing protein</fullName>
    </recommendedName>
</protein>
<feature type="region of interest" description="Disordered" evidence="1">
    <location>
        <begin position="31"/>
        <end position="82"/>
    </location>
</feature>
<feature type="compositionally biased region" description="Basic residues" evidence="1">
    <location>
        <begin position="68"/>
        <end position="78"/>
    </location>
</feature>
<name>A0A6A6CZQ9_ZASCE</name>
<dbReference type="PROSITE" id="PS50181">
    <property type="entry name" value="FBOX"/>
    <property type="match status" value="1"/>
</dbReference>
<keyword evidence="4" id="KW-1185">Reference proteome</keyword>
<accession>A0A6A6CZQ9</accession>
<dbReference type="RefSeq" id="XP_033673616.1">
    <property type="nucleotide sequence ID" value="XM_033803727.1"/>
</dbReference>
<feature type="compositionally biased region" description="Basic and acidic residues" evidence="1">
    <location>
        <begin position="55"/>
        <end position="66"/>
    </location>
</feature>
<gene>
    <name evidence="3" type="ORF">M409DRAFT_16688</name>
</gene>